<proteinExistence type="predicted"/>
<gene>
    <name evidence="1" type="ORF">GCM10010478_38430</name>
</gene>
<comment type="caution">
    <text evidence="1">The sequence shown here is derived from an EMBL/GenBank/DDBJ whole genome shotgun (WGS) entry which is preliminary data.</text>
</comment>
<dbReference type="Gene3D" id="2.60.120.1140">
    <property type="entry name" value="Protein of unknown function DUF192"/>
    <property type="match status" value="1"/>
</dbReference>
<evidence type="ECO:0000313" key="1">
    <source>
        <dbReference type="EMBL" id="GAA2933595.1"/>
    </source>
</evidence>
<accession>A0ABN3X2I8</accession>
<dbReference type="Proteomes" id="UP001501423">
    <property type="component" value="Unassembled WGS sequence"/>
</dbReference>
<name>A0ABN3X2I8_9ACTN</name>
<dbReference type="InterPro" id="IPR003795">
    <property type="entry name" value="DUF192"/>
</dbReference>
<reference evidence="1 2" key="1">
    <citation type="journal article" date="2019" name="Int. J. Syst. Evol. Microbiol.">
        <title>The Global Catalogue of Microorganisms (GCM) 10K type strain sequencing project: providing services to taxonomists for standard genome sequencing and annotation.</title>
        <authorList>
            <consortium name="The Broad Institute Genomics Platform"/>
            <consortium name="The Broad Institute Genome Sequencing Center for Infectious Disease"/>
            <person name="Wu L."/>
            <person name="Ma J."/>
        </authorList>
    </citation>
    <scope>NUCLEOTIDE SEQUENCE [LARGE SCALE GENOMIC DNA]</scope>
    <source>
        <strain evidence="1 2">JCM 9650</strain>
    </source>
</reference>
<evidence type="ECO:0000313" key="2">
    <source>
        <dbReference type="Proteomes" id="UP001501423"/>
    </source>
</evidence>
<dbReference type="InterPro" id="IPR038695">
    <property type="entry name" value="Saro_0823-like_sf"/>
</dbReference>
<dbReference type="EMBL" id="BAAAVA010000046">
    <property type="protein sequence ID" value="GAA2933595.1"/>
    <property type="molecule type" value="Genomic_DNA"/>
</dbReference>
<sequence length="150" mass="16228">MGRGVALVGSRYPVTRGTVGGVRGGKVVRWRDGRGELVVRGSPDEGVSARVPLEIAASYRARTRGLLGRESLEGALLLSPANSIHTFRMRMPIDVAYLDRRLRVLAVRTMPPGRLGRPRVRARHVLEAGAGAMEGWGLRVGAVAEVRALR</sequence>
<keyword evidence="2" id="KW-1185">Reference proteome</keyword>
<dbReference type="Pfam" id="PF02643">
    <property type="entry name" value="DUF192"/>
    <property type="match status" value="1"/>
</dbReference>
<protein>
    <submittedName>
        <fullName evidence="1">DUF192 domain-containing protein</fullName>
    </submittedName>
</protein>
<organism evidence="1 2">
    <name type="scientific">Streptomyces erythrogriseus</name>
    <dbReference type="NCBI Taxonomy" id="284027"/>
    <lineage>
        <taxon>Bacteria</taxon>
        <taxon>Bacillati</taxon>
        <taxon>Actinomycetota</taxon>
        <taxon>Actinomycetes</taxon>
        <taxon>Kitasatosporales</taxon>
        <taxon>Streptomycetaceae</taxon>
        <taxon>Streptomyces</taxon>
        <taxon>Streptomyces griseoincarnatus group</taxon>
    </lineage>
</organism>